<evidence type="ECO:0000259" key="1">
    <source>
        <dbReference type="Pfam" id="PF18126"/>
    </source>
</evidence>
<sequence>MRFSLALLQQAKQASTTASHDAALFERLPETLQRFFERYPPAPFKQYATKPTLTTAEDANPFLANKHPVTQKYHQPKYSLRRQSELWKLAHHFGVADCLPQLQGDKSFYQEKYDANEFMRGQLRPKGHKYDKTKQQRRDKIQAAVEQADEKIIAVKGNKYKRLLERRAKKSTTWI</sequence>
<evidence type="ECO:0000313" key="3">
    <source>
        <dbReference type="Proteomes" id="UP000189513"/>
    </source>
</evidence>
<dbReference type="InterPro" id="IPR040922">
    <property type="entry name" value="Ribosomal_mL59_dom"/>
</dbReference>
<dbReference type="GO" id="GO:0005762">
    <property type="term" value="C:mitochondrial large ribosomal subunit"/>
    <property type="evidence" value="ECO:0007669"/>
    <property type="project" value="InterPro"/>
</dbReference>
<comment type="caution">
    <text evidence="2">The sequence shown here is derived from an EMBL/GenBank/DDBJ whole genome shotgun (WGS) entry which is preliminary data.</text>
</comment>
<dbReference type="OMA" id="KGHKHEL"/>
<dbReference type="AlphaFoldDB" id="A0A1V2L313"/>
<dbReference type="GO" id="GO:0003735">
    <property type="term" value="F:structural constituent of ribosome"/>
    <property type="evidence" value="ECO:0007669"/>
    <property type="project" value="InterPro"/>
</dbReference>
<accession>A0A1V2L313</accession>
<dbReference type="STRING" id="36022.A0A1V2L313"/>
<evidence type="ECO:0000313" key="2">
    <source>
        <dbReference type="EMBL" id="ONH66297.1"/>
    </source>
</evidence>
<dbReference type="Proteomes" id="UP000189513">
    <property type="component" value="Unassembled WGS sequence"/>
</dbReference>
<protein>
    <recommendedName>
        <fullName evidence="1">Large ribosomal subunit protein mL59 domain-containing protein</fullName>
    </recommendedName>
</protein>
<name>A0A1V2L313_CYBFA</name>
<proteinExistence type="predicted"/>
<organism evidence="2 3">
    <name type="scientific">Cyberlindnera fabianii</name>
    <name type="common">Yeast</name>
    <name type="synonym">Hansenula fabianii</name>
    <dbReference type="NCBI Taxonomy" id="36022"/>
    <lineage>
        <taxon>Eukaryota</taxon>
        <taxon>Fungi</taxon>
        <taxon>Dikarya</taxon>
        <taxon>Ascomycota</taxon>
        <taxon>Saccharomycotina</taxon>
        <taxon>Saccharomycetes</taxon>
        <taxon>Phaffomycetales</taxon>
        <taxon>Phaffomycetaceae</taxon>
        <taxon>Cyberlindnera</taxon>
    </lineage>
</organism>
<gene>
    <name evidence="2" type="ORF">BON22_3737</name>
</gene>
<feature type="domain" description="Large ribosomal subunit protein mL59" evidence="1">
    <location>
        <begin position="31"/>
        <end position="156"/>
    </location>
</feature>
<dbReference type="VEuPathDB" id="FungiDB:BON22_3737"/>
<dbReference type="EMBL" id="MPUK01000007">
    <property type="protein sequence ID" value="ONH66297.1"/>
    <property type="molecule type" value="Genomic_DNA"/>
</dbReference>
<dbReference type="InterPro" id="IPR037507">
    <property type="entry name" value="Ribosomal_mL59"/>
</dbReference>
<dbReference type="Pfam" id="PF18126">
    <property type="entry name" value="Mitoc_mL59"/>
    <property type="match status" value="1"/>
</dbReference>
<keyword evidence="3" id="KW-1185">Reference proteome</keyword>
<dbReference type="PANTHER" id="PTHR28041">
    <property type="entry name" value="54S RIBOSOMAL PROTEIN L25, MITOCHONDRIAL"/>
    <property type="match status" value="1"/>
</dbReference>
<reference evidence="3" key="1">
    <citation type="journal article" date="2017" name="Genome Announc.">
        <title>Genome sequences of Cyberlindnera fabianii 65, Pichia kudriavzevii 129, and Saccharomyces cerevisiae 131 isolated from fermented masau fruits in Zimbabwe.</title>
        <authorList>
            <person name="van Rijswijck I.M.H."/>
            <person name="Derks M.F.L."/>
            <person name="Abee T."/>
            <person name="de Ridder D."/>
            <person name="Smid E.J."/>
        </authorList>
    </citation>
    <scope>NUCLEOTIDE SEQUENCE [LARGE SCALE GENOMIC DNA]</scope>
    <source>
        <strain evidence="3">65</strain>
    </source>
</reference>
<dbReference type="PANTHER" id="PTHR28041:SF1">
    <property type="entry name" value="LARGE RIBOSOMAL SUBUNIT PROTEIN ML59"/>
    <property type="match status" value="1"/>
</dbReference>